<keyword evidence="5" id="KW-0653">Protein transport</keyword>
<evidence type="ECO:0000256" key="3">
    <source>
        <dbReference type="ARBA" id="ARBA00022448"/>
    </source>
</evidence>
<keyword evidence="4" id="KW-0547">Nucleotide-binding</keyword>
<evidence type="ECO:0000256" key="9">
    <source>
        <dbReference type="ARBA" id="ARBA00023289"/>
    </source>
</evidence>
<evidence type="ECO:0000256" key="4">
    <source>
        <dbReference type="ARBA" id="ARBA00022741"/>
    </source>
</evidence>
<dbReference type="InterPro" id="IPR001806">
    <property type="entry name" value="Small_GTPase"/>
</dbReference>
<comment type="subcellular location">
    <subcellularLocation>
        <location evidence="10">Endomembrane system</location>
        <topology evidence="10">Lipid-anchor</topology>
    </subcellularLocation>
</comment>
<evidence type="ECO:0000313" key="12">
    <source>
        <dbReference type="WBParaSite" id="PDA_v2.g24547.t1"/>
    </source>
</evidence>
<dbReference type="NCBIfam" id="TIGR00231">
    <property type="entry name" value="small_GTP"/>
    <property type="match status" value="1"/>
</dbReference>
<dbReference type="PANTHER" id="PTHR47978">
    <property type="match status" value="1"/>
</dbReference>
<dbReference type="Pfam" id="PF00071">
    <property type="entry name" value="Ras"/>
    <property type="match status" value="1"/>
</dbReference>
<dbReference type="AlphaFoldDB" id="A0A914Q0A3"/>
<accession>A0A914Q0A3</accession>
<dbReference type="GO" id="GO:0015031">
    <property type="term" value="P:protein transport"/>
    <property type="evidence" value="ECO:0007669"/>
    <property type="project" value="UniProtKB-KW"/>
</dbReference>
<evidence type="ECO:0000256" key="7">
    <source>
        <dbReference type="ARBA" id="ARBA00023136"/>
    </source>
</evidence>
<dbReference type="SMART" id="SM00175">
    <property type="entry name" value="RAB"/>
    <property type="match status" value="1"/>
</dbReference>
<evidence type="ECO:0000313" key="11">
    <source>
        <dbReference type="Proteomes" id="UP000887578"/>
    </source>
</evidence>
<name>A0A914Q0A3_9BILA</name>
<dbReference type="PROSITE" id="PS51419">
    <property type="entry name" value="RAB"/>
    <property type="match status" value="1"/>
</dbReference>
<dbReference type="SMART" id="SM00173">
    <property type="entry name" value="RAS"/>
    <property type="match status" value="1"/>
</dbReference>
<dbReference type="InterPro" id="IPR027417">
    <property type="entry name" value="P-loop_NTPase"/>
</dbReference>
<dbReference type="GO" id="GO:0012505">
    <property type="term" value="C:endomembrane system"/>
    <property type="evidence" value="ECO:0007669"/>
    <property type="project" value="UniProtKB-SubCell"/>
</dbReference>
<dbReference type="FunFam" id="3.40.50.300:FF:000550">
    <property type="entry name" value="ras-related protein Rab-21"/>
    <property type="match status" value="1"/>
</dbReference>
<evidence type="ECO:0000256" key="1">
    <source>
        <dbReference type="ARBA" id="ARBA00006270"/>
    </source>
</evidence>
<dbReference type="Gene3D" id="3.40.50.300">
    <property type="entry name" value="P-loop containing nucleotide triphosphate hydrolases"/>
    <property type="match status" value="1"/>
</dbReference>
<comment type="similarity">
    <text evidence="1">Belongs to the small GTPase superfamily. Rab family.</text>
</comment>
<keyword evidence="3" id="KW-0813">Transport</keyword>
<keyword evidence="6" id="KW-0342">GTP-binding</keyword>
<dbReference type="PRINTS" id="PR00449">
    <property type="entry name" value="RASTRNSFRMNG"/>
</dbReference>
<dbReference type="PROSITE" id="PS51421">
    <property type="entry name" value="RAS"/>
    <property type="match status" value="1"/>
</dbReference>
<dbReference type="GO" id="GO:0003924">
    <property type="term" value="F:GTPase activity"/>
    <property type="evidence" value="ECO:0007669"/>
    <property type="project" value="InterPro"/>
</dbReference>
<evidence type="ECO:0000256" key="2">
    <source>
        <dbReference type="ARBA" id="ARBA00014900"/>
    </source>
</evidence>
<dbReference type="PROSITE" id="PS51420">
    <property type="entry name" value="RHO"/>
    <property type="match status" value="1"/>
</dbReference>
<evidence type="ECO:0000256" key="8">
    <source>
        <dbReference type="ARBA" id="ARBA00023288"/>
    </source>
</evidence>
<reference evidence="12" key="1">
    <citation type="submission" date="2022-11" db="UniProtKB">
        <authorList>
            <consortium name="WormBaseParasite"/>
        </authorList>
    </citation>
    <scope>IDENTIFICATION</scope>
</reference>
<dbReference type="GO" id="GO:0005525">
    <property type="term" value="F:GTP binding"/>
    <property type="evidence" value="ECO:0007669"/>
    <property type="project" value="UniProtKB-KW"/>
</dbReference>
<keyword evidence="11" id="KW-1185">Reference proteome</keyword>
<dbReference type="SMART" id="SM00176">
    <property type="entry name" value="RAN"/>
    <property type="match status" value="1"/>
</dbReference>
<sequence length="222" mass="24808">MDDNAGTSDISSFKVVLLGEGAVGKSSVLLRYIENKFNNKHLSTTQASFATRKLNIDGKDVELNIWDTAGQEKYHSLGPIYYRGSQGAILVYDITDERSFERSPAANPIKNWVRELQEVLKGSAALFVVGNKIDLEGTRTISKETALQYAESVNANYHECSAKENINIDSLFDNIAKVMLEREKDAATNLTRRSSLRRSNSRRTLQVIDDDEAAARPRKKCC</sequence>
<evidence type="ECO:0000256" key="5">
    <source>
        <dbReference type="ARBA" id="ARBA00022927"/>
    </source>
</evidence>
<dbReference type="Proteomes" id="UP000887578">
    <property type="component" value="Unplaced"/>
</dbReference>
<keyword evidence="9" id="KW-0636">Prenylation</keyword>
<evidence type="ECO:0000256" key="10">
    <source>
        <dbReference type="ARBA" id="ARBA00037868"/>
    </source>
</evidence>
<protein>
    <recommendedName>
        <fullName evidence="2">Ras-related protein Rab-21</fullName>
    </recommendedName>
</protein>
<organism evidence="11 12">
    <name type="scientific">Panagrolaimus davidi</name>
    <dbReference type="NCBI Taxonomy" id="227884"/>
    <lineage>
        <taxon>Eukaryota</taxon>
        <taxon>Metazoa</taxon>
        <taxon>Ecdysozoa</taxon>
        <taxon>Nematoda</taxon>
        <taxon>Chromadorea</taxon>
        <taxon>Rhabditida</taxon>
        <taxon>Tylenchina</taxon>
        <taxon>Panagrolaimomorpha</taxon>
        <taxon>Panagrolaimoidea</taxon>
        <taxon>Panagrolaimidae</taxon>
        <taxon>Panagrolaimus</taxon>
    </lineage>
</organism>
<dbReference type="SMART" id="SM00174">
    <property type="entry name" value="RHO"/>
    <property type="match status" value="1"/>
</dbReference>
<keyword evidence="8" id="KW-0449">Lipoprotein</keyword>
<dbReference type="InterPro" id="IPR005225">
    <property type="entry name" value="Small_GTP-bd"/>
</dbReference>
<proteinExistence type="inferred from homology"/>
<dbReference type="SUPFAM" id="SSF52540">
    <property type="entry name" value="P-loop containing nucleoside triphosphate hydrolases"/>
    <property type="match status" value="1"/>
</dbReference>
<keyword evidence="7" id="KW-0472">Membrane</keyword>
<dbReference type="WBParaSite" id="PDA_v2.g24547.t1">
    <property type="protein sequence ID" value="PDA_v2.g24547.t1"/>
    <property type="gene ID" value="PDA_v2.g24547"/>
</dbReference>
<evidence type="ECO:0000256" key="6">
    <source>
        <dbReference type="ARBA" id="ARBA00023134"/>
    </source>
</evidence>